<dbReference type="PANTHER" id="PTHR42852">
    <property type="entry name" value="THIOL:DISULFIDE INTERCHANGE PROTEIN DSBE"/>
    <property type="match status" value="1"/>
</dbReference>
<dbReference type="EMBL" id="DYWT01000288">
    <property type="protein sequence ID" value="HJF33931.1"/>
    <property type="molecule type" value="Genomic_DNA"/>
</dbReference>
<name>A0A921G579_SPOPS</name>
<protein>
    <submittedName>
        <fullName evidence="3">TlpA family protein disulfide reductase</fullName>
    </submittedName>
</protein>
<dbReference type="AlphaFoldDB" id="A0A921G579"/>
<dbReference type="Pfam" id="PF00578">
    <property type="entry name" value="AhpC-TSA"/>
    <property type="match status" value="1"/>
</dbReference>
<dbReference type="CDD" id="cd02966">
    <property type="entry name" value="TlpA_like_family"/>
    <property type="match status" value="1"/>
</dbReference>
<reference evidence="3" key="1">
    <citation type="journal article" date="2021" name="PeerJ">
        <title>Extensive microbial diversity within the chicken gut microbiome revealed by metagenomics and culture.</title>
        <authorList>
            <person name="Gilroy R."/>
            <person name="Ravi A."/>
            <person name="Getino M."/>
            <person name="Pursley I."/>
            <person name="Horton D.L."/>
            <person name="Alikhan N.F."/>
            <person name="Baker D."/>
            <person name="Gharbi K."/>
            <person name="Hall N."/>
            <person name="Watson M."/>
            <person name="Adriaenssens E.M."/>
            <person name="Foster-Nyarko E."/>
            <person name="Jarju S."/>
            <person name="Secka A."/>
            <person name="Antonio M."/>
            <person name="Oren A."/>
            <person name="Chaudhuri R.R."/>
            <person name="La Ragione R."/>
            <person name="Hildebrand F."/>
            <person name="Pallen M.J."/>
        </authorList>
    </citation>
    <scope>NUCLEOTIDE SEQUENCE</scope>
    <source>
        <strain evidence="3">CHK171-7178</strain>
    </source>
</reference>
<dbReference type="InterPro" id="IPR036249">
    <property type="entry name" value="Thioredoxin-like_sf"/>
</dbReference>
<dbReference type="PROSITE" id="PS51352">
    <property type="entry name" value="THIOREDOXIN_2"/>
    <property type="match status" value="1"/>
</dbReference>
<organism evidence="3 4">
    <name type="scientific">Sporosarcina psychrophila</name>
    <name type="common">Bacillus psychrophilus</name>
    <dbReference type="NCBI Taxonomy" id="1476"/>
    <lineage>
        <taxon>Bacteria</taxon>
        <taxon>Bacillati</taxon>
        <taxon>Bacillota</taxon>
        <taxon>Bacilli</taxon>
        <taxon>Bacillales</taxon>
        <taxon>Caryophanaceae</taxon>
        <taxon>Sporosarcina</taxon>
    </lineage>
</organism>
<evidence type="ECO:0000313" key="3">
    <source>
        <dbReference type="EMBL" id="HJF33931.1"/>
    </source>
</evidence>
<dbReference type="PROSITE" id="PS00194">
    <property type="entry name" value="THIOREDOXIN_1"/>
    <property type="match status" value="1"/>
</dbReference>
<dbReference type="PANTHER" id="PTHR42852:SF1">
    <property type="entry name" value="THIOREDOXIN-LIKE PROTEIN YNEN"/>
    <property type="match status" value="1"/>
</dbReference>
<feature type="domain" description="Thioredoxin" evidence="2">
    <location>
        <begin position="53"/>
        <end position="190"/>
    </location>
</feature>
<accession>A0A921G579</accession>
<gene>
    <name evidence="3" type="ORF">K8V56_19370</name>
</gene>
<sequence length="190" mass="21560">MKKAILILIVVGMLGWAVYEFFLSTDDGGNIKTSEYEDANIKEESVESNEVGIRKGQLAPDFELKTLDGETVRLSDYKGKRVMLNFWATWCPPCRAEMPDMEKFKRDKDVQILAVNLLGTESSLENVQKFVDELKLTLTIPLDEESAISNQYQIVAYPTSFMIDSNGRIQSVVMGALNYDFMVQGFEMMQ</sequence>
<dbReference type="InterPro" id="IPR000866">
    <property type="entry name" value="AhpC/TSA"/>
</dbReference>
<dbReference type="Proteomes" id="UP000698173">
    <property type="component" value="Unassembled WGS sequence"/>
</dbReference>
<evidence type="ECO:0000259" key="2">
    <source>
        <dbReference type="PROSITE" id="PS51352"/>
    </source>
</evidence>
<dbReference type="InterPro" id="IPR013766">
    <property type="entry name" value="Thioredoxin_domain"/>
</dbReference>
<reference evidence="3" key="2">
    <citation type="submission" date="2021-09" db="EMBL/GenBank/DDBJ databases">
        <authorList>
            <person name="Gilroy R."/>
        </authorList>
    </citation>
    <scope>NUCLEOTIDE SEQUENCE</scope>
    <source>
        <strain evidence="3">CHK171-7178</strain>
    </source>
</reference>
<dbReference type="GO" id="GO:0016491">
    <property type="term" value="F:oxidoreductase activity"/>
    <property type="evidence" value="ECO:0007669"/>
    <property type="project" value="InterPro"/>
</dbReference>
<dbReference type="Gene3D" id="3.40.30.10">
    <property type="entry name" value="Glutaredoxin"/>
    <property type="match status" value="1"/>
</dbReference>
<evidence type="ECO:0000256" key="1">
    <source>
        <dbReference type="ARBA" id="ARBA00023157"/>
    </source>
</evidence>
<keyword evidence="1" id="KW-1015">Disulfide bond</keyword>
<dbReference type="InterPro" id="IPR050553">
    <property type="entry name" value="Thioredoxin_ResA/DsbE_sf"/>
</dbReference>
<dbReference type="SUPFAM" id="SSF52833">
    <property type="entry name" value="Thioredoxin-like"/>
    <property type="match status" value="1"/>
</dbReference>
<evidence type="ECO:0000313" key="4">
    <source>
        <dbReference type="Proteomes" id="UP000698173"/>
    </source>
</evidence>
<dbReference type="InterPro" id="IPR017937">
    <property type="entry name" value="Thioredoxin_CS"/>
</dbReference>
<proteinExistence type="predicted"/>
<dbReference type="GO" id="GO:0016209">
    <property type="term" value="F:antioxidant activity"/>
    <property type="evidence" value="ECO:0007669"/>
    <property type="project" value="InterPro"/>
</dbReference>
<comment type="caution">
    <text evidence="3">The sequence shown here is derived from an EMBL/GenBank/DDBJ whole genome shotgun (WGS) entry which is preliminary data.</text>
</comment>